<sequence length="242" mass="24771">MDIEQSFTVPYPPEQVWASFQDIEGIVACLPGASLAAPPEGGQLKLGMTVKLGPIVAAFAGDGEMTLDDASRSGRITGGGSDRKSGSRVKGEAAFALNPAVDENGVAGTRVDVRVDYAITGSLAQFSRGGIMREVAQRLTQAFAENLKQRLAAQAGTPVAPQDAAAAPGSVLQPDAAPAGRQPELPGMVASEPAATVAPAPVSASAPPVKPAAPLDLGNLFWSSLWARVRKLFGLGGKSSRT</sequence>
<dbReference type="InterPro" id="IPR010419">
    <property type="entry name" value="CO_DH_gsu"/>
</dbReference>
<reference evidence="3 4" key="2">
    <citation type="submission" date="2017-08" db="EMBL/GenBank/DDBJ databases">
        <authorList>
            <person name="de Groot N.N."/>
        </authorList>
    </citation>
    <scope>NUCLEOTIDE SEQUENCE [LARGE SCALE GENOMIC DNA]</scope>
    <source>
        <strain evidence="3">Orrdi1</strain>
    </source>
</reference>
<dbReference type="AlphaFoldDB" id="A0A1C3K6Z7"/>
<name>A0A1C3K6Z7_9BURK</name>
<dbReference type="CDD" id="cd07823">
    <property type="entry name" value="SRPBCC_5"/>
    <property type="match status" value="1"/>
</dbReference>
<dbReference type="Pfam" id="PF06240">
    <property type="entry name" value="COXG"/>
    <property type="match status" value="1"/>
</dbReference>
<protein>
    <submittedName>
        <fullName evidence="2">Aerobic-type carbon monoxide dehydrogenase, small subunit CoxS/CutS homologs</fullName>
    </submittedName>
</protein>
<evidence type="ECO:0000313" key="2">
    <source>
        <dbReference type="EMBL" id="SBT27198.1"/>
    </source>
</evidence>
<proteinExistence type="predicted"/>
<keyword evidence="4" id="KW-1185">Reference proteome</keyword>
<organism evidence="2 4">
    <name type="scientific">Orrella dioscoreae</name>
    <dbReference type="NCBI Taxonomy" id="1851544"/>
    <lineage>
        <taxon>Bacteria</taxon>
        <taxon>Pseudomonadati</taxon>
        <taxon>Pseudomonadota</taxon>
        <taxon>Betaproteobacteria</taxon>
        <taxon>Burkholderiales</taxon>
        <taxon>Alcaligenaceae</taxon>
        <taxon>Orrella</taxon>
    </lineage>
</organism>
<gene>
    <name evidence="2" type="ORF">ODI_03305</name>
    <name evidence="3" type="ORF">ODI_R0122</name>
</gene>
<dbReference type="RefSeq" id="WP_067758318.1">
    <property type="nucleotide sequence ID" value="NZ_LT907988.1"/>
</dbReference>
<dbReference type="EMBL" id="FLRC01000052">
    <property type="protein sequence ID" value="SBT27198.1"/>
    <property type="molecule type" value="Genomic_DNA"/>
</dbReference>
<dbReference type="Gene3D" id="3.30.530.20">
    <property type="match status" value="1"/>
</dbReference>
<evidence type="ECO:0000313" key="3">
    <source>
        <dbReference type="EMBL" id="SOE46078.1"/>
    </source>
</evidence>
<dbReference type="PANTHER" id="PTHR38588:SF1">
    <property type="entry name" value="BLL0334 PROTEIN"/>
    <property type="match status" value="1"/>
</dbReference>
<dbReference type="EMBL" id="LT907988">
    <property type="protein sequence ID" value="SOE46078.1"/>
    <property type="molecule type" value="Genomic_DNA"/>
</dbReference>
<feature type="region of interest" description="Disordered" evidence="1">
    <location>
        <begin position="154"/>
        <end position="187"/>
    </location>
</feature>
<dbReference type="PANTHER" id="PTHR38588">
    <property type="entry name" value="BLL0334 PROTEIN"/>
    <property type="match status" value="1"/>
</dbReference>
<feature type="region of interest" description="Disordered" evidence="1">
    <location>
        <begin position="68"/>
        <end position="89"/>
    </location>
</feature>
<evidence type="ECO:0000313" key="4">
    <source>
        <dbReference type="Proteomes" id="UP000078558"/>
    </source>
</evidence>
<accession>A0A1C3K6Z7</accession>
<dbReference type="OrthoDB" id="9808623at2"/>
<reference evidence="2 4" key="1">
    <citation type="submission" date="2016-06" db="EMBL/GenBank/DDBJ databases">
        <authorList>
            <person name="Kjaerup R.B."/>
            <person name="Dalgaard T.S."/>
            <person name="Juul-Madsen H.R."/>
        </authorList>
    </citation>
    <scope>NUCLEOTIDE SEQUENCE [LARGE SCALE GENOMIC DNA]</scope>
    <source>
        <strain evidence="2">Orrdi1</strain>
    </source>
</reference>
<dbReference type="SUPFAM" id="SSF55961">
    <property type="entry name" value="Bet v1-like"/>
    <property type="match status" value="1"/>
</dbReference>
<dbReference type="KEGG" id="odi:ODI_R0122"/>
<evidence type="ECO:0000256" key="1">
    <source>
        <dbReference type="SAM" id="MobiDB-lite"/>
    </source>
</evidence>
<dbReference type="InterPro" id="IPR023393">
    <property type="entry name" value="START-like_dom_sf"/>
</dbReference>
<dbReference type="Proteomes" id="UP000078558">
    <property type="component" value="Chromosome I"/>
</dbReference>
<dbReference type="STRING" id="1851544.ODI_03305"/>